<comment type="caution">
    <text evidence="1">The sequence shown here is derived from an EMBL/GenBank/DDBJ whole genome shotgun (WGS) entry which is preliminary data.</text>
</comment>
<dbReference type="RefSeq" id="WP_349586728.1">
    <property type="nucleotide sequence ID" value="NZ_JBEFLD010000004.1"/>
</dbReference>
<evidence type="ECO:0000313" key="2">
    <source>
        <dbReference type="Proteomes" id="UP001433638"/>
    </source>
</evidence>
<reference evidence="1" key="1">
    <citation type="submission" date="2024-06" db="EMBL/GenBank/DDBJ databases">
        <title>Genome sequence of Vogesella sp. MAHUQ-64.</title>
        <authorList>
            <person name="Huq M.A."/>
        </authorList>
    </citation>
    <scope>NUCLEOTIDE SEQUENCE</scope>
    <source>
        <strain evidence="1">MAHUQ-64</strain>
    </source>
</reference>
<organism evidence="1 2">
    <name type="scientific">Vogesella oryzagri</name>
    <dbReference type="NCBI Taxonomy" id="3160864"/>
    <lineage>
        <taxon>Bacteria</taxon>
        <taxon>Pseudomonadati</taxon>
        <taxon>Pseudomonadota</taxon>
        <taxon>Betaproteobacteria</taxon>
        <taxon>Neisseriales</taxon>
        <taxon>Chromobacteriaceae</taxon>
        <taxon>Vogesella</taxon>
    </lineage>
</organism>
<name>A0ABV1M432_9NEIS</name>
<keyword evidence="2" id="KW-1185">Reference proteome</keyword>
<protein>
    <recommendedName>
        <fullName evidence="3">Motility protein</fullName>
    </recommendedName>
</protein>
<accession>A0ABV1M432</accession>
<evidence type="ECO:0000313" key="1">
    <source>
        <dbReference type="EMBL" id="MEQ6290801.1"/>
    </source>
</evidence>
<sequence>MEINGSAAEGVRTAAGVYALKQAQQADEASVLALLQGVPTQEATLRESPPNLGQHIDAWA</sequence>
<proteinExistence type="predicted"/>
<dbReference type="Proteomes" id="UP001433638">
    <property type="component" value="Unassembled WGS sequence"/>
</dbReference>
<dbReference type="EMBL" id="JBEFLD010000004">
    <property type="protein sequence ID" value="MEQ6290801.1"/>
    <property type="molecule type" value="Genomic_DNA"/>
</dbReference>
<gene>
    <name evidence="1" type="ORF">ABNW52_09255</name>
</gene>
<evidence type="ECO:0008006" key="3">
    <source>
        <dbReference type="Google" id="ProtNLM"/>
    </source>
</evidence>